<reference evidence="2 3" key="1">
    <citation type="journal article" date="2018" name="Elife">
        <title>Firefly genomes illuminate parallel origins of bioluminescence in beetles.</title>
        <authorList>
            <person name="Fallon T.R."/>
            <person name="Lower S.E."/>
            <person name="Chang C.H."/>
            <person name="Bessho-Uehara M."/>
            <person name="Martin G.J."/>
            <person name="Bewick A.J."/>
            <person name="Behringer M."/>
            <person name="Debat H.J."/>
            <person name="Wong I."/>
            <person name="Day J.C."/>
            <person name="Suvorov A."/>
            <person name="Silva C.J."/>
            <person name="Stanger-Hall K.F."/>
            <person name="Hall D.W."/>
            <person name="Schmitz R.J."/>
            <person name="Nelson D.R."/>
            <person name="Lewis S.M."/>
            <person name="Shigenobu S."/>
            <person name="Bybee S.M."/>
            <person name="Larracuente A.M."/>
            <person name="Oba Y."/>
            <person name="Weng J.K."/>
        </authorList>
    </citation>
    <scope>NUCLEOTIDE SEQUENCE [LARGE SCALE GENOMIC DNA]</scope>
    <source>
        <strain evidence="2">1611_PpyrPB1</strain>
        <tissue evidence="2">Whole body</tissue>
    </source>
</reference>
<name>A0A5N3ZY84_PHOPY</name>
<organism evidence="2 3">
    <name type="scientific">Photinus pyralis</name>
    <name type="common">Common eastern firefly</name>
    <name type="synonym">Lampyris pyralis</name>
    <dbReference type="NCBI Taxonomy" id="7054"/>
    <lineage>
        <taxon>Eukaryota</taxon>
        <taxon>Metazoa</taxon>
        <taxon>Ecdysozoa</taxon>
        <taxon>Arthropoda</taxon>
        <taxon>Hexapoda</taxon>
        <taxon>Insecta</taxon>
        <taxon>Pterygota</taxon>
        <taxon>Neoptera</taxon>
        <taxon>Endopterygota</taxon>
        <taxon>Coleoptera</taxon>
        <taxon>Polyphaga</taxon>
        <taxon>Elateriformia</taxon>
        <taxon>Elateroidea</taxon>
        <taxon>Lampyridae</taxon>
        <taxon>Lampyrinae</taxon>
        <taxon>Photinus</taxon>
    </lineage>
</organism>
<dbReference type="EMBL" id="VVIM01002053">
    <property type="protein sequence ID" value="KAB0790025.1"/>
    <property type="molecule type" value="Genomic_DNA"/>
</dbReference>
<feature type="region of interest" description="Disordered" evidence="1">
    <location>
        <begin position="46"/>
        <end position="66"/>
    </location>
</feature>
<dbReference type="Proteomes" id="UP000327044">
    <property type="component" value="Unassembled WGS sequence"/>
</dbReference>
<accession>A0A5N3ZY84</accession>
<keyword evidence="3" id="KW-1185">Reference proteome</keyword>
<evidence type="ECO:0000313" key="3">
    <source>
        <dbReference type="Proteomes" id="UP000327044"/>
    </source>
</evidence>
<comment type="caution">
    <text evidence="2">The sequence shown here is derived from an EMBL/GenBank/DDBJ whole genome shotgun (WGS) entry which is preliminary data.</text>
</comment>
<evidence type="ECO:0000256" key="1">
    <source>
        <dbReference type="SAM" id="MobiDB-lite"/>
    </source>
</evidence>
<evidence type="ECO:0000313" key="2">
    <source>
        <dbReference type="EMBL" id="KAB0790025.1"/>
    </source>
</evidence>
<feature type="non-terminal residue" evidence="2">
    <location>
        <position position="66"/>
    </location>
</feature>
<sequence>MSNKFDGRTRRDWEAYRYRNELPDMEDMRKFLNAKCDVLETIELSKSEKSKPNSQTVQGHFKKQVV</sequence>
<dbReference type="AlphaFoldDB" id="A0A5N3ZY84"/>
<protein>
    <submittedName>
        <fullName evidence="2">Uncharacterized protein</fullName>
    </submittedName>
</protein>
<dbReference type="InParanoid" id="A0A5N3ZY84"/>
<proteinExistence type="predicted"/>
<gene>
    <name evidence="2" type="ORF">PPYR_15677</name>
</gene>